<gene>
    <name evidence="2" type="ORF">CH338_26735</name>
</gene>
<reference evidence="2 3" key="1">
    <citation type="submission" date="2017-07" db="EMBL/GenBank/DDBJ databases">
        <title>Draft Genome Sequences of Select Purple Nonsulfur Bacteria.</title>
        <authorList>
            <person name="Lasarre B."/>
            <person name="Mckinlay J.B."/>
        </authorList>
    </citation>
    <scope>NUCLEOTIDE SEQUENCE [LARGE SCALE GENOMIC DNA]</scope>
    <source>
        <strain evidence="2 3">DSM 11907</strain>
    </source>
</reference>
<sequence length="61" mass="6611">MPALRKKRDGAAPKTPAPPPEALAYDADVTAQAVAHMQRKADRELEGEEWAIVDGDVGDKR</sequence>
<comment type="caution">
    <text evidence="2">The sequence shown here is derived from an EMBL/GenBank/DDBJ whole genome shotgun (WGS) entry which is preliminary data.</text>
</comment>
<organism evidence="2 3">
    <name type="scientific">Rhodoplanes elegans</name>
    <dbReference type="NCBI Taxonomy" id="29408"/>
    <lineage>
        <taxon>Bacteria</taxon>
        <taxon>Pseudomonadati</taxon>
        <taxon>Pseudomonadota</taxon>
        <taxon>Alphaproteobacteria</taxon>
        <taxon>Hyphomicrobiales</taxon>
        <taxon>Nitrobacteraceae</taxon>
        <taxon>Rhodoplanes</taxon>
    </lineage>
</organism>
<dbReference type="RefSeq" id="WP_111360068.1">
    <property type="nucleotide sequence ID" value="NZ_NHSK01000207.1"/>
</dbReference>
<keyword evidence="3" id="KW-1185">Reference proteome</keyword>
<name>A0A327JWQ6_9BRAD</name>
<dbReference type="EMBL" id="NPEU01000549">
    <property type="protein sequence ID" value="RAI30950.1"/>
    <property type="molecule type" value="Genomic_DNA"/>
</dbReference>
<dbReference type="Proteomes" id="UP000248863">
    <property type="component" value="Unassembled WGS sequence"/>
</dbReference>
<protein>
    <submittedName>
        <fullName evidence="2">Uncharacterized protein</fullName>
    </submittedName>
</protein>
<feature type="region of interest" description="Disordered" evidence="1">
    <location>
        <begin position="1"/>
        <end position="22"/>
    </location>
</feature>
<dbReference type="AlphaFoldDB" id="A0A327JWQ6"/>
<proteinExistence type="predicted"/>
<evidence type="ECO:0000313" key="3">
    <source>
        <dbReference type="Proteomes" id="UP000248863"/>
    </source>
</evidence>
<evidence type="ECO:0000256" key="1">
    <source>
        <dbReference type="SAM" id="MobiDB-lite"/>
    </source>
</evidence>
<evidence type="ECO:0000313" key="2">
    <source>
        <dbReference type="EMBL" id="RAI30950.1"/>
    </source>
</evidence>
<accession>A0A327JWQ6</accession>